<evidence type="ECO:0000313" key="1">
    <source>
        <dbReference type="EMBL" id="GAK75183.1"/>
    </source>
</evidence>
<reference evidence="1 2" key="1">
    <citation type="journal article" date="2014" name="Genome Announc.">
        <title>Draft Genome Sequences of Marine Flavobacterium Nonlabens Strains NR17, NR24, NR27, NR32, NR33, and Ara13.</title>
        <authorList>
            <person name="Nakanishi M."/>
            <person name="Meirelles P."/>
            <person name="Suzuki R."/>
            <person name="Takatani N."/>
            <person name="Mino S."/>
            <person name="Suda W."/>
            <person name="Oshima K."/>
            <person name="Hattori M."/>
            <person name="Ohkuma M."/>
            <person name="Hosokawa M."/>
            <person name="Miyashita K."/>
            <person name="Thompson F.L."/>
            <person name="Niwa A."/>
            <person name="Sawabe T."/>
            <person name="Sawabe T."/>
        </authorList>
    </citation>
    <scope>NUCLEOTIDE SEQUENCE [LARGE SCALE GENOMIC DNA]</scope>
    <source>
        <strain evidence="2">JCM19296</strain>
    </source>
</reference>
<dbReference type="EMBL" id="BBLG01000001">
    <property type="protein sequence ID" value="GAK75183.1"/>
    <property type="molecule type" value="Genomic_DNA"/>
</dbReference>
<organism evidence="1 2">
    <name type="scientific">Nonlabens ulvanivorans</name>
    <name type="common">Persicivirga ulvanivorans</name>
    <dbReference type="NCBI Taxonomy" id="906888"/>
    <lineage>
        <taxon>Bacteria</taxon>
        <taxon>Pseudomonadati</taxon>
        <taxon>Bacteroidota</taxon>
        <taxon>Flavobacteriia</taxon>
        <taxon>Flavobacteriales</taxon>
        <taxon>Flavobacteriaceae</taxon>
        <taxon>Nonlabens</taxon>
    </lineage>
</organism>
<evidence type="ECO:0000313" key="2">
    <source>
        <dbReference type="Proteomes" id="UP000028980"/>
    </source>
</evidence>
<accession>A0A081D8D7</accession>
<dbReference type="Proteomes" id="UP000028980">
    <property type="component" value="Unassembled WGS sequence"/>
</dbReference>
<sequence>MYAFAKVYITNPIYISKVKSFNKNGLYRYYKLKSILSLV</sequence>
<dbReference type="AlphaFoldDB" id="A0A081D8D7"/>
<gene>
    <name evidence="1" type="ORF">JCM19296_761</name>
</gene>
<protein>
    <submittedName>
        <fullName evidence="1">Uncharacterized protein</fullName>
    </submittedName>
</protein>
<comment type="caution">
    <text evidence="1">The sequence shown here is derived from an EMBL/GenBank/DDBJ whole genome shotgun (WGS) entry which is preliminary data.</text>
</comment>
<proteinExistence type="predicted"/>
<name>A0A081D8D7_NONUL</name>